<evidence type="ECO:0000256" key="11">
    <source>
        <dbReference type="ARBA" id="ARBA00023316"/>
    </source>
</evidence>
<feature type="region of interest" description="Disordered" evidence="16">
    <location>
        <begin position="19"/>
        <end position="91"/>
    </location>
</feature>
<evidence type="ECO:0000256" key="12">
    <source>
        <dbReference type="ARBA" id="ARBA00036824"/>
    </source>
</evidence>
<dbReference type="FunCoup" id="A8N527">
    <property type="interactions" value="28"/>
</dbReference>
<protein>
    <recommendedName>
        <fullName evidence="14">glucan 1,3-beta-glucosidase</fullName>
        <ecNumber evidence="14">3.2.1.58</ecNumber>
    </recommendedName>
    <alternativeName>
        <fullName evidence="15">Exo-1,3-beta-glucanase D</fullName>
    </alternativeName>
</protein>
<feature type="transmembrane region" description="Helical" evidence="17">
    <location>
        <begin position="96"/>
        <end position="119"/>
    </location>
</feature>
<keyword evidence="6" id="KW-0735">Signal-anchor</keyword>
<keyword evidence="10" id="KW-0326">Glycosidase</keyword>
<evidence type="ECO:0000256" key="1">
    <source>
        <dbReference type="ARBA" id="ARBA00004401"/>
    </source>
</evidence>
<keyword evidence="8 17" id="KW-0472">Membrane</keyword>
<dbReference type="InterPro" id="IPR050386">
    <property type="entry name" value="Glycosyl_hydrolase_5"/>
</dbReference>
<dbReference type="GO" id="GO:0005576">
    <property type="term" value="C:extracellular region"/>
    <property type="evidence" value="ECO:0007669"/>
    <property type="project" value="TreeGrafter"/>
</dbReference>
<keyword evidence="20" id="KW-1185">Reference proteome</keyword>
<evidence type="ECO:0000256" key="13">
    <source>
        <dbReference type="ARBA" id="ARBA00037126"/>
    </source>
</evidence>
<dbReference type="STRING" id="240176.A8N527"/>
<dbReference type="SUPFAM" id="SSF51445">
    <property type="entry name" value="(Trans)glycosidases"/>
    <property type="match status" value="1"/>
</dbReference>
<dbReference type="GO" id="GO:0004338">
    <property type="term" value="F:glucan exo-1,3-beta-glucosidase activity"/>
    <property type="evidence" value="ECO:0007669"/>
    <property type="project" value="UniProtKB-EC"/>
</dbReference>
<dbReference type="VEuPathDB" id="FungiDB:CC1G_04605"/>
<dbReference type="Gene3D" id="3.20.20.80">
    <property type="entry name" value="Glycosidases"/>
    <property type="match status" value="1"/>
</dbReference>
<dbReference type="OMA" id="PLSEPWN"/>
<keyword evidence="3" id="KW-1003">Cell membrane</keyword>
<dbReference type="GO" id="GO:0009986">
    <property type="term" value="C:cell surface"/>
    <property type="evidence" value="ECO:0007669"/>
    <property type="project" value="TreeGrafter"/>
</dbReference>
<comment type="caution">
    <text evidence="19">The sequence shown here is derived from an EMBL/GenBank/DDBJ whole genome shotgun (WGS) entry which is preliminary data.</text>
</comment>
<proteinExistence type="inferred from homology"/>
<dbReference type="InterPro" id="IPR017853">
    <property type="entry name" value="GH"/>
</dbReference>
<evidence type="ECO:0000256" key="17">
    <source>
        <dbReference type="SAM" id="Phobius"/>
    </source>
</evidence>
<evidence type="ECO:0000313" key="19">
    <source>
        <dbReference type="EMBL" id="EAU91838.2"/>
    </source>
</evidence>
<dbReference type="GO" id="GO:0009251">
    <property type="term" value="P:glucan catabolic process"/>
    <property type="evidence" value="ECO:0007669"/>
    <property type="project" value="TreeGrafter"/>
</dbReference>
<dbReference type="KEGG" id="cci:CC1G_04605"/>
<evidence type="ECO:0000256" key="7">
    <source>
        <dbReference type="ARBA" id="ARBA00022989"/>
    </source>
</evidence>
<comment type="catalytic activity">
    <reaction evidence="12">
        <text>Successive hydrolysis of beta-D-glucose units from the non-reducing ends of (1-&gt;3)-beta-D-glucans, releasing alpha-glucose.</text>
        <dbReference type="EC" id="3.2.1.58"/>
    </reaction>
</comment>
<gene>
    <name evidence="19" type="ORF">CC1G_04605</name>
</gene>
<evidence type="ECO:0000256" key="14">
    <source>
        <dbReference type="ARBA" id="ARBA00038929"/>
    </source>
</evidence>
<dbReference type="PANTHER" id="PTHR31297:SF34">
    <property type="entry name" value="GLUCAN 1,3-BETA-GLUCOSIDASE 2"/>
    <property type="match status" value="1"/>
</dbReference>
<reference evidence="19 20" key="1">
    <citation type="journal article" date="2010" name="Proc. Natl. Acad. Sci. U.S.A.">
        <title>Insights into evolution of multicellular fungi from the assembled chromosomes of the mushroom Coprinopsis cinerea (Coprinus cinereus).</title>
        <authorList>
            <person name="Stajich J.E."/>
            <person name="Wilke S.K."/>
            <person name="Ahren D."/>
            <person name="Au C.H."/>
            <person name="Birren B.W."/>
            <person name="Borodovsky M."/>
            <person name="Burns C."/>
            <person name="Canback B."/>
            <person name="Casselton L.A."/>
            <person name="Cheng C.K."/>
            <person name="Deng J."/>
            <person name="Dietrich F.S."/>
            <person name="Fargo D.C."/>
            <person name="Farman M.L."/>
            <person name="Gathman A.C."/>
            <person name="Goldberg J."/>
            <person name="Guigo R."/>
            <person name="Hoegger P.J."/>
            <person name="Hooker J.B."/>
            <person name="Huggins A."/>
            <person name="James T.Y."/>
            <person name="Kamada T."/>
            <person name="Kilaru S."/>
            <person name="Kodira C."/>
            <person name="Kues U."/>
            <person name="Kupfer D."/>
            <person name="Kwan H.S."/>
            <person name="Lomsadze A."/>
            <person name="Li W."/>
            <person name="Lilly W.W."/>
            <person name="Ma L.J."/>
            <person name="Mackey A.J."/>
            <person name="Manning G."/>
            <person name="Martin F."/>
            <person name="Muraguchi H."/>
            <person name="Natvig D.O."/>
            <person name="Palmerini H."/>
            <person name="Ramesh M.A."/>
            <person name="Rehmeyer C.J."/>
            <person name="Roe B.A."/>
            <person name="Shenoy N."/>
            <person name="Stanke M."/>
            <person name="Ter-Hovhannisyan V."/>
            <person name="Tunlid A."/>
            <person name="Velagapudi R."/>
            <person name="Vision T.J."/>
            <person name="Zeng Q."/>
            <person name="Zolan M.E."/>
            <person name="Pukkila P.J."/>
        </authorList>
    </citation>
    <scope>NUCLEOTIDE SEQUENCE [LARGE SCALE GENOMIC DNA]</scope>
    <source>
        <strain evidence="20">Okayama-7 / 130 / ATCC MYA-4618 / FGSC 9003</strain>
    </source>
</reference>
<dbReference type="PANTHER" id="PTHR31297">
    <property type="entry name" value="GLUCAN ENDO-1,6-BETA-GLUCOSIDASE B"/>
    <property type="match status" value="1"/>
</dbReference>
<evidence type="ECO:0000256" key="10">
    <source>
        <dbReference type="ARBA" id="ARBA00023295"/>
    </source>
</evidence>
<feature type="compositionally biased region" description="Low complexity" evidence="16">
    <location>
        <begin position="43"/>
        <end position="56"/>
    </location>
</feature>
<evidence type="ECO:0000259" key="18">
    <source>
        <dbReference type="Pfam" id="PF00150"/>
    </source>
</evidence>
<evidence type="ECO:0000256" key="6">
    <source>
        <dbReference type="ARBA" id="ARBA00022968"/>
    </source>
</evidence>
<evidence type="ECO:0000256" key="5">
    <source>
        <dbReference type="ARBA" id="ARBA00022801"/>
    </source>
</evidence>
<evidence type="ECO:0000256" key="2">
    <source>
        <dbReference type="ARBA" id="ARBA00005641"/>
    </source>
</evidence>
<organism evidence="19 20">
    <name type="scientific">Coprinopsis cinerea (strain Okayama-7 / 130 / ATCC MYA-4618 / FGSC 9003)</name>
    <name type="common">Inky cap fungus</name>
    <name type="synonym">Hormographiella aspergillata</name>
    <dbReference type="NCBI Taxonomy" id="240176"/>
    <lineage>
        <taxon>Eukaryota</taxon>
        <taxon>Fungi</taxon>
        <taxon>Dikarya</taxon>
        <taxon>Basidiomycota</taxon>
        <taxon>Agaricomycotina</taxon>
        <taxon>Agaricomycetes</taxon>
        <taxon>Agaricomycetidae</taxon>
        <taxon>Agaricales</taxon>
        <taxon>Agaricineae</taxon>
        <taxon>Psathyrellaceae</taxon>
        <taxon>Coprinopsis</taxon>
    </lineage>
</organism>
<feature type="compositionally biased region" description="Low complexity" evidence="16">
    <location>
        <begin position="141"/>
        <end position="162"/>
    </location>
</feature>
<accession>A8N527</accession>
<evidence type="ECO:0000313" key="20">
    <source>
        <dbReference type="Proteomes" id="UP000001861"/>
    </source>
</evidence>
<evidence type="ECO:0000256" key="4">
    <source>
        <dbReference type="ARBA" id="ARBA00022692"/>
    </source>
</evidence>
<dbReference type="Pfam" id="PF00150">
    <property type="entry name" value="Cellulase"/>
    <property type="match status" value="1"/>
</dbReference>
<dbReference type="GO" id="GO:0005886">
    <property type="term" value="C:plasma membrane"/>
    <property type="evidence" value="ECO:0007669"/>
    <property type="project" value="UniProtKB-SubCell"/>
</dbReference>
<evidence type="ECO:0000256" key="3">
    <source>
        <dbReference type="ARBA" id="ARBA00022475"/>
    </source>
</evidence>
<keyword evidence="11" id="KW-0961">Cell wall biogenesis/degradation</keyword>
<dbReference type="RefSeq" id="XP_001829916.2">
    <property type="nucleotide sequence ID" value="XM_001829864.2"/>
</dbReference>
<feature type="region of interest" description="Disordered" evidence="16">
    <location>
        <begin position="125"/>
        <end position="174"/>
    </location>
</feature>
<dbReference type="OrthoDB" id="62120at2759"/>
<keyword evidence="7 17" id="KW-1133">Transmembrane helix</keyword>
<dbReference type="EC" id="3.2.1.58" evidence="14"/>
<dbReference type="GeneID" id="6006354"/>
<evidence type="ECO:0000256" key="9">
    <source>
        <dbReference type="ARBA" id="ARBA00023180"/>
    </source>
</evidence>
<evidence type="ECO:0000256" key="15">
    <source>
        <dbReference type="ARBA" id="ARBA00041260"/>
    </source>
</evidence>
<comment type="function">
    <text evidence="13">Glucosidase involved in the degradation of cellulosic biomass. Active on lichenan.</text>
</comment>
<evidence type="ECO:0000256" key="16">
    <source>
        <dbReference type="SAM" id="MobiDB-lite"/>
    </source>
</evidence>
<name>A8N527_COPC7</name>
<dbReference type="InParanoid" id="A8N527"/>
<dbReference type="GO" id="GO:0071555">
    <property type="term" value="P:cell wall organization"/>
    <property type="evidence" value="ECO:0007669"/>
    <property type="project" value="UniProtKB-KW"/>
</dbReference>
<dbReference type="eggNOG" id="ENOG502QRG8">
    <property type="taxonomic scope" value="Eukaryota"/>
</dbReference>
<comment type="similarity">
    <text evidence="2">Belongs to the glycosyl hydrolase 5 (cellulase A) family.</text>
</comment>
<evidence type="ECO:0000256" key="8">
    <source>
        <dbReference type="ARBA" id="ARBA00023136"/>
    </source>
</evidence>
<dbReference type="AlphaFoldDB" id="A8N527"/>
<keyword evidence="9" id="KW-0325">Glycoprotein</keyword>
<keyword evidence="5" id="KW-0378">Hydrolase</keyword>
<feature type="domain" description="Glycoside hydrolase family 5" evidence="18">
    <location>
        <begin position="262"/>
        <end position="421"/>
    </location>
</feature>
<dbReference type="Proteomes" id="UP000001861">
    <property type="component" value="Unassembled WGS sequence"/>
</dbReference>
<dbReference type="EMBL" id="AACS02000003">
    <property type="protein sequence ID" value="EAU91838.2"/>
    <property type="molecule type" value="Genomic_DNA"/>
</dbReference>
<dbReference type="InterPro" id="IPR001547">
    <property type="entry name" value="Glyco_hydro_5"/>
</dbReference>
<sequence>MAERPVSIVSDGALANAASVPLPQGDGNSLNDPQAALDSRTPSSAALRDSAALADSTTALGPGNNAVDSSKEAADSAAEGGQAGEPASTSRKRRPLLIALLALLALAIVVLAVVLPVYFKVIKPRQNRDGSTDGSSGSGTDGNESTSAPSPTGSATPTNPTSGGDGSTVTTEDGTTFTYSNQFGGFWYSDPDDPYNDSAQPNSWTPPLNASFDYTTTRIFGVNLGGLFVLEPFISPALFQRYPGARDEWDLSVAMAADTANGGLDQLEEHYRTFITEQDIAEIAGAGLNWVRLPVPFWAIDKWPGEPFLERTSWRYIVRVLQWCRKYGLRVNLDLHTIPGSHNAYNHGGKLNAFNFLNGAMGMANAQRALYYIQVFTEFINQPEWRNVVPMFSIMNEPIIGTIGVDQLRSFYVEAHRIMREITGYGEGNGPYMVIHDSFRGPGPWAGFMTGADRVGMDVHPYFAFNGDSDPPTIDGGVGPGAGNGWPLRACNRFNAMMNDSRRDFGVTVAGEFSNAWQDCSLFLRGVGGRADYGGDCTPWLDSSGWSDGVKAGLLAFASAQMDGLGDWFFWTWKIGESERGIVESPFWSYQLGLRNGWMPTDPRTVIGTCQALGVYTPWDGTFQPYMIGGPGAGAPSDASSYPWPPTALGDGNAVAALPTYATTGSPVVLPAPTFTDSQGNEILPSGTQASHPAPTPIAGCTYPDGWDSDGVPPPALCGVFRAIETALSPFVTIASKPCSVISNMIYHVLCQKTSCSHTVRPEVSFHVAYNLKVAYTPSLVTIGAFFVSPQVSRGSAKGTVKLRIKPYVRKPLNLYLPHHQGPRSIAFRNHFDNGDVCYNLFNFSHPTEETVFIVQTDKVGEKRSRHSAISEARDLKIKGCGNSHFWTPRSYSTYLMLESLIICA</sequence>
<comment type="subcellular location">
    <subcellularLocation>
        <location evidence="1">Cell membrane</location>
        <topology evidence="1">Single-pass type II membrane protein</topology>
    </subcellularLocation>
</comment>
<dbReference type="HOGENOM" id="CLU_004624_6_1_1"/>
<keyword evidence="4 17" id="KW-0812">Transmembrane</keyword>